<keyword evidence="3" id="KW-0732">Signal</keyword>
<feature type="signal peptide" evidence="3">
    <location>
        <begin position="1"/>
        <end position="21"/>
    </location>
</feature>
<keyword evidence="2" id="KW-0472">Membrane</keyword>
<keyword evidence="2" id="KW-1133">Transmembrane helix</keyword>
<organism evidence="4 5">
    <name type="scientific">Chlamydomonas incerta</name>
    <dbReference type="NCBI Taxonomy" id="51695"/>
    <lineage>
        <taxon>Eukaryota</taxon>
        <taxon>Viridiplantae</taxon>
        <taxon>Chlorophyta</taxon>
        <taxon>core chlorophytes</taxon>
        <taxon>Chlorophyceae</taxon>
        <taxon>CS clade</taxon>
        <taxon>Chlamydomonadales</taxon>
        <taxon>Chlamydomonadaceae</taxon>
        <taxon>Chlamydomonas</taxon>
    </lineage>
</organism>
<accession>A0A835T7U2</accession>
<comment type="caution">
    <text evidence="4">The sequence shown here is derived from an EMBL/GenBank/DDBJ whole genome shotgun (WGS) entry which is preliminary data.</text>
</comment>
<dbReference type="AlphaFoldDB" id="A0A835T7U2"/>
<feature type="region of interest" description="Disordered" evidence="1">
    <location>
        <begin position="747"/>
        <end position="783"/>
    </location>
</feature>
<dbReference type="PANTHER" id="PTHR48125">
    <property type="entry name" value="LP07818P1"/>
    <property type="match status" value="1"/>
</dbReference>
<evidence type="ECO:0000256" key="3">
    <source>
        <dbReference type="SAM" id="SignalP"/>
    </source>
</evidence>
<dbReference type="Proteomes" id="UP000650467">
    <property type="component" value="Unassembled WGS sequence"/>
</dbReference>
<proteinExistence type="predicted"/>
<evidence type="ECO:0000256" key="2">
    <source>
        <dbReference type="SAM" id="Phobius"/>
    </source>
</evidence>
<evidence type="ECO:0000256" key="1">
    <source>
        <dbReference type="SAM" id="MobiDB-lite"/>
    </source>
</evidence>
<dbReference type="PANTHER" id="PTHR48125:SF10">
    <property type="entry name" value="OS12G0136300 PROTEIN"/>
    <property type="match status" value="1"/>
</dbReference>
<sequence>MYTFAFCWSSSCPVLSPLAASLTSVGLRIYVDQMSVLPAVADRLAGKAVVFTNLHPACAAPTSTLTLLNGLGTYKIEAAQSLRQIPAPGLDTLDVDVQAAKNCDNEWVMVAMVPVHDIGADVPAPPPAACPCWQRTYDGTCPGIKVPITLSIEGAVDTQLFPPSTTNTTIQQCIDPANFDIYTGRMAYSFCWRYACLPPVFASYPFRAVCKDLERWNIAKMEGEFLLQLQRTEGLEMFVEGKTKDPALAGMAVVNYTRNDDLTFISIPSGGVGNMTFTYVIPPGFDDLSAAVVMDSKPRPPPPPSPPGTRLTTCACPLTPPDTVGAPDAVTCNGTYATMTARIANASTAEERAAVAYQCVPWPNYDIFMRELAWSHCWRYDCLPPLFFGKPYSLIIDRVTKHNIADIPAAGYELITFPAPYGMTVNVVLYGADDGAAMEYNSTQGGLVVNGRLQVIQVPKLQSMSVQLNIPNIYGVDGMAAAVMLRYIEGSEMPLPPRPPSPPPAPPAPPPMPEGVPRVVITTDFMVTAKIPVETLLNGSSTITHSGYYVTVPIQFYTFEQMPDCSDASVAAYKQLVAGTLGLNDTSSITVSCRYATNTAGQAIARRLMAAATWLVESLGLRAPPGPLERVRRQLQTGTSGTAASGDAKLDVTLTYGAPKTVNPADSAVTNCGVMTSAWGASCDASRVRSATHVTIRSEKADTSQSAVASACSSAAAEGTAALLAASPTLSLNDLETMACRTVIATTSGTSSNGNGNGNGNSGGGAPLPPPPGAANPPAGGDASGMSPGAIAGIVIGSVAGVVIVGFVALAAKNKIQQSRSGIQFVDPNSGRPGAHRWRTYSMQQRAEEATRGSRPVAGVSVYT</sequence>
<gene>
    <name evidence="4" type="ORF">HXX76_005514</name>
</gene>
<dbReference type="OrthoDB" id="551414at2759"/>
<feature type="chain" id="PRO_5032534421" evidence="3">
    <location>
        <begin position="22"/>
        <end position="864"/>
    </location>
</feature>
<feature type="region of interest" description="Disordered" evidence="1">
    <location>
        <begin position="494"/>
        <end position="514"/>
    </location>
</feature>
<name>A0A835T7U2_CHLIN</name>
<reference evidence="4" key="1">
    <citation type="journal article" date="2020" name="bioRxiv">
        <title>Comparative genomics of Chlamydomonas.</title>
        <authorList>
            <person name="Craig R.J."/>
            <person name="Hasan A.R."/>
            <person name="Ness R.W."/>
            <person name="Keightley P.D."/>
        </authorList>
    </citation>
    <scope>NUCLEOTIDE SEQUENCE</scope>
    <source>
        <strain evidence="4">SAG 7.73</strain>
    </source>
</reference>
<evidence type="ECO:0000313" key="4">
    <source>
        <dbReference type="EMBL" id="KAG2437898.1"/>
    </source>
</evidence>
<evidence type="ECO:0000313" key="5">
    <source>
        <dbReference type="Proteomes" id="UP000650467"/>
    </source>
</evidence>
<keyword evidence="2" id="KW-0812">Transmembrane</keyword>
<protein>
    <submittedName>
        <fullName evidence="4">Uncharacterized protein</fullName>
    </submittedName>
</protein>
<keyword evidence="5" id="KW-1185">Reference proteome</keyword>
<feature type="transmembrane region" description="Helical" evidence="2">
    <location>
        <begin position="790"/>
        <end position="812"/>
    </location>
</feature>
<dbReference type="EMBL" id="JAEHOC010000010">
    <property type="protein sequence ID" value="KAG2437898.1"/>
    <property type="molecule type" value="Genomic_DNA"/>
</dbReference>
<feature type="compositionally biased region" description="Gly residues" evidence="1">
    <location>
        <begin position="755"/>
        <end position="766"/>
    </location>
</feature>